<name>A0ABT1ZG11_9MICO</name>
<feature type="domain" description="N-acetyltransferase" evidence="3">
    <location>
        <begin position="1"/>
        <end position="174"/>
    </location>
</feature>
<gene>
    <name evidence="4" type="ORF">NUH29_08825</name>
</gene>
<proteinExistence type="predicted"/>
<dbReference type="InterPro" id="IPR050832">
    <property type="entry name" value="Bact_Acetyltransf"/>
</dbReference>
<dbReference type="CDD" id="cd04301">
    <property type="entry name" value="NAT_SF"/>
    <property type="match status" value="1"/>
</dbReference>
<dbReference type="Proteomes" id="UP001205337">
    <property type="component" value="Unassembled WGS sequence"/>
</dbReference>
<dbReference type="PROSITE" id="PS51186">
    <property type="entry name" value="GNAT"/>
    <property type="match status" value="1"/>
</dbReference>
<dbReference type="RefSeq" id="WP_258798714.1">
    <property type="nucleotide sequence ID" value="NZ_JANTHX010000007.1"/>
</dbReference>
<evidence type="ECO:0000256" key="2">
    <source>
        <dbReference type="ARBA" id="ARBA00023315"/>
    </source>
</evidence>
<dbReference type="InterPro" id="IPR000182">
    <property type="entry name" value="GNAT_dom"/>
</dbReference>
<comment type="caution">
    <text evidence="4">The sequence shown here is derived from an EMBL/GenBank/DDBJ whole genome shotgun (WGS) entry which is preliminary data.</text>
</comment>
<keyword evidence="1" id="KW-0808">Transferase</keyword>
<evidence type="ECO:0000256" key="1">
    <source>
        <dbReference type="ARBA" id="ARBA00022679"/>
    </source>
</evidence>
<protein>
    <submittedName>
        <fullName evidence="4">GNAT family N-acetyltransferase</fullName>
    </submittedName>
</protein>
<accession>A0ABT1ZG11</accession>
<dbReference type="Pfam" id="PF00583">
    <property type="entry name" value="Acetyltransf_1"/>
    <property type="match status" value="1"/>
</dbReference>
<dbReference type="InterPro" id="IPR016181">
    <property type="entry name" value="Acyl_CoA_acyltransferase"/>
</dbReference>
<dbReference type="SUPFAM" id="SSF55729">
    <property type="entry name" value="Acyl-CoA N-acyltransferases (Nat)"/>
    <property type="match status" value="1"/>
</dbReference>
<evidence type="ECO:0000259" key="3">
    <source>
        <dbReference type="PROSITE" id="PS51186"/>
    </source>
</evidence>
<reference evidence="4 5" key="1">
    <citation type="submission" date="2022-08" db="EMBL/GenBank/DDBJ databases">
        <authorList>
            <person name="Li F."/>
        </authorList>
    </citation>
    <scope>NUCLEOTIDE SEQUENCE [LARGE SCALE GENOMIC DNA]</scope>
    <source>
        <strain evidence="4 5">10F1B-8-1</strain>
    </source>
</reference>
<dbReference type="EMBL" id="JANTHX010000007">
    <property type="protein sequence ID" value="MCS0499651.1"/>
    <property type="molecule type" value="Genomic_DNA"/>
</dbReference>
<dbReference type="Gene3D" id="3.40.630.30">
    <property type="match status" value="1"/>
</dbReference>
<organism evidence="4 5">
    <name type="scientific">Protaetiibacter mangrovi</name>
    <dbReference type="NCBI Taxonomy" id="2970926"/>
    <lineage>
        <taxon>Bacteria</taxon>
        <taxon>Bacillati</taxon>
        <taxon>Actinomycetota</taxon>
        <taxon>Actinomycetes</taxon>
        <taxon>Micrococcales</taxon>
        <taxon>Microbacteriaceae</taxon>
        <taxon>Protaetiibacter</taxon>
    </lineage>
</organism>
<evidence type="ECO:0000313" key="4">
    <source>
        <dbReference type="EMBL" id="MCS0499651.1"/>
    </source>
</evidence>
<sequence length="174" mass="18515">MQVRRATESDAILLAELAALTFPLACPPHTTDEAKAAFIAANLSRASFESYLADPRRVLFVAEDAGMLVGYTMLVAGEPADADVAAAIALRPTVELSKCYVHPDAHGGGIAAALMGASLDDARAGGAAGMWLGVNQENARAQRFYGKHGFARVGVKRFLVGDRYEDDFVFERAL</sequence>
<keyword evidence="5" id="KW-1185">Reference proteome</keyword>
<dbReference type="PANTHER" id="PTHR43877">
    <property type="entry name" value="AMINOALKYLPHOSPHONATE N-ACETYLTRANSFERASE-RELATED-RELATED"/>
    <property type="match status" value="1"/>
</dbReference>
<keyword evidence="2" id="KW-0012">Acyltransferase</keyword>
<evidence type="ECO:0000313" key="5">
    <source>
        <dbReference type="Proteomes" id="UP001205337"/>
    </source>
</evidence>